<evidence type="ECO:0000313" key="2">
    <source>
        <dbReference type="EMBL" id="TBX69913.1"/>
    </source>
</evidence>
<feature type="chain" id="PRO_5020514913" evidence="1">
    <location>
        <begin position="19"/>
        <end position="117"/>
    </location>
</feature>
<dbReference type="RefSeq" id="WP_131475642.1">
    <property type="nucleotide sequence ID" value="NZ_SJPE01000005.1"/>
</dbReference>
<evidence type="ECO:0000256" key="1">
    <source>
        <dbReference type="SAM" id="SignalP"/>
    </source>
</evidence>
<proteinExistence type="predicted"/>
<dbReference type="AlphaFoldDB" id="A0A4Q9Z770"/>
<comment type="caution">
    <text evidence="2">The sequence shown here is derived from an EMBL/GenBank/DDBJ whole genome shotgun (WGS) entry which is preliminary data.</text>
</comment>
<feature type="signal peptide" evidence="1">
    <location>
        <begin position="1"/>
        <end position="18"/>
    </location>
</feature>
<dbReference type="EMBL" id="SJPE01000005">
    <property type="protein sequence ID" value="TBX69913.1"/>
    <property type="molecule type" value="Genomic_DNA"/>
</dbReference>
<dbReference type="Proteomes" id="UP000293300">
    <property type="component" value="Unassembled WGS sequence"/>
</dbReference>
<sequence length="117" mass="13548">MKKYLLLLLLSVSLNGMAQEKNHYKKVFNYGEYKTDWALVQNITGTYGFINKEGKEVVPAIYLKIYPFETHKNKKYALIKNVAGAYGFIDENGQEAVKAIYWKKEEATQQLTMLTKK</sequence>
<organism evidence="2 3">
    <name type="scientific">Flavobacterium silvisoli</name>
    <dbReference type="NCBI Taxonomy" id="2529433"/>
    <lineage>
        <taxon>Bacteria</taxon>
        <taxon>Pseudomonadati</taxon>
        <taxon>Bacteroidota</taxon>
        <taxon>Flavobacteriia</taxon>
        <taxon>Flavobacteriales</taxon>
        <taxon>Flavobacteriaceae</taxon>
        <taxon>Flavobacterium</taxon>
    </lineage>
</organism>
<keyword evidence="1" id="KW-0732">Signal</keyword>
<protein>
    <submittedName>
        <fullName evidence="2">WG repeat-containing protein</fullName>
    </submittedName>
</protein>
<reference evidence="2 3" key="1">
    <citation type="submission" date="2019-02" db="EMBL/GenBank/DDBJ databases">
        <title>Flavobacterium sp. RD-2-33 isolated from forest soil.</title>
        <authorList>
            <person name="Chaudhary D.K."/>
        </authorList>
    </citation>
    <scope>NUCLEOTIDE SEQUENCE [LARGE SCALE GENOMIC DNA]</scope>
    <source>
        <strain evidence="2 3">RD-2-33</strain>
    </source>
</reference>
<name>A0A4Q9Z770_9FLAO</name>
<keyword evidence="3" id="KW-1185">Reference proteome</keyword>
<dbReference type="Pfam" id="PF14903">
    <property type="entry name" value="WG_beta_rep"/>
    <property type="match status" value="2"/>
</dbReference>
<evidence type="ECO:0000313" key="3">
    <source>
        <dbReference type="Proteomes" id="UP000293300"/>
    </source>
</evidence>
<dbReference type="InterPro" id="IPR032774">
    <property type="entry name" value="WG_beta_rep"/>
</dbReference>
<gene>
    <name evidence="2" type="ORF">EZL74_05715</name>
</gene>
<dbReference type="OrthoDB" id="623514at2"/>
<accession>A0A4Q9Z770</accession>